<dbReference type="KEGG" id="drm:Dred_2618"/>
<accession>A4J7S5</accession>
<dbReference type="RefSeq" id="WP_011878926.1">
    <property type="nucleotide sequence ID" value="NC_009253.1"/>
</dbReference>
<protein>
    <recommendedName>
        <fullName evidence="4">ERF family protein</fullName>
    </recommendedName>
</protein>
<evidence type="ECO:0000256" key="1">
    <source>
        <dbReference type="SAM" id="MobiDB-lite"/>
    </source>
</evidence>
<evidence type="ECO:0000313" key="2">
    <source>
        <dbReference type="EMBL" id="ABO51128.1"/>
    </source>
</evidence>
<dbReference type="Proteomes" id="UP000001556">
    <property type="component" value="Chromosome"/>
</dbReference>
<dbReference type="OrthoDB" id="1976435at2"/>
<dbReference type="InterPro" id="IPR007499">
    <property type="entry name" value="ERF_bacteria_virus"/>
</dbReference>
<dbReference type="eggNOG" id="ENOG502ZWYS">
    <property type="taxonomic scope" value="Bacteria"/>
</dbReference>
<feature type="region of interest" description="Disordered" evidence="1">
    <location>
        <begin position="129"/>
        <end position="156"/>
    </location>
</feature>
<dbReference type="HOGENOM" id="CLU_1287116_0_0_9"/>
<sequence>MKSIAAKLVQVAKACEYVQKDSTNKEQKYKYVSAAAILGKVNDALVQANMASVPEFSILSEKEKSTSRGGVWQLVTVQCKLTIIDADSGESVTVTSLGTGTDPGDKAVAKAQTMALKYAWLTALNIETGDNPEADSNTDKTEFTNQGQQPAVAPLPNTPRVQELVGLWHQLGWDVNSLPNYLQQRYHKPANQLTDPELATMVSEAQGYLQQRMV</sequence>
<dbReference type="STRING" id="349161.Dred_2618"/>
<organism evidence="2 3">
    <name type="scientific">Desulforamulus reducens (strain ATCC BAA-1160 / DSM 100696 / MI-1)</name>
    <name type="common">Desulfotomaculum reducens</name>
    <dbReference type="NCBI Taxonomy" id="349161"/>
    <lineage>
        <taxon>Bacteria</taxon>
        <taxon>Bacillati</taxon>
        <taxon>Bacillota</taxon>
        <taxon>Clostridia</taxon>
        <taxon>Eubacteriales</taxon>
        <taxon>Peptococcaceae</taxon>
        <taxon>Desulforamulus</taxon>
    </lineage>
</organism>
<keyword evidence="3" id="KW-1185">Reference proteome</keyword>
<dbReference type="EMBL" id="CP000612">
    <property type="protein sequence ID" value="ABO51128.1"/>
    <property type="molecule type" value="Genomic_DNA"/>
</dbReference>
<name>A4J7S5_DESRM</name>
<evidence type="ECO:0000313" key="3">
    <source>
        <dbReference type="Proteomes" id="UP000001556"/>
    </source>
</evidence>
<proteinExistence type="predicted"/>
<evidence type="ECO:0008006" key="4">
    <source>
        <dbReference type="Google" id="ProtNLM"/>
    </source>
</evidence>
<reference evidence="2 3" key="1">
    <citation type="submission" date="2007-03" db="EMBL/GenBank/DDBJ databases">
        <title>Complete sequence of Desulfotomaculum reducens MI-1.</title>
        <authorList>
            <consortium name="US DOE Joint Genome Institute"/>
            <person name="Copeland A."/>
            <person name="Lucas S."/>
            <person name="Lapidus A."/>
            <person name="Barry K."/>
            <person name="Detter J.C."/>
            <person name="Glavina del Rio T."/>
            <person name="Hammon N."/>
            <person name="Israni S."/>
            <person name="Dalin E."/>
            <person name="Tice H."/>
            <person name="Pitluck S."/>
            <person name="Sims D."/>
            <person name="Brettin T."/>
            <person name="Bruce D."/>
            <person name="Han C."/>
            <person name="Tapia R."/>
            <person name="Schmutz J."/>
            <person name="Larimer F."/>
            <person name="Land M."/>
            <person name="Hauser L."/>
            <person name="Kyrpides N."/>
            <person name="Kim E."/>
            <person name="Tebo B.M."/>
            <person name="Richardson P."/>
        </authorList>
    </citation>
    <scope>NUCLEOTIDE SEQUENCE [LARGE SCALE GENOMIC DNA]</scope>
    <source>
        <strain evidence="2 3">MI-1</strain>
    </source>
</reference>
<gene>
    <name evidence="2" type="ordered locus">Dred_2618</name>
</gene>
<dbReference type="AlphaFoldDB" id="A4J7S5"/>
<dbReference type="Pfam" id="PF04404">
    <property type="entry name" value="ERF"/>
    <property type="match status" value="1"/>
</dbReference>